<dbReference type="PRINTS" id="PR00511">
    <property type="entry name" value="TEKTIN"/>
</dbReference>
<evidence type="ECO:0000313" key="13">
    <source>
        <dbReference type="Proteomes" id="UP000440578"/>
    </source>
</evidence>
<evidence type="ECO:0000256" key="6">
    <source>
        <dbReference type="ARBA" id="ARBA00023069"/>
    </source>
</evidence>
<evidence type="ECO:0000256" key="2">
    <source>
        <dbReference type="ARBA" id="ARBA00007209"/>
    </source>
</evidence>
<dbReference type="Pfam" id="PF03148">
    <property type="entry name" value="Tektin"/>
    <property type="match status" value="1"/>
</dbReference>
<organism evidence="12 13">
    <name type="scientific">Amphibalanus amphitrite</name>
    <name type="common">Striped barnacle</name>
    <name type="synonym">Balanus amphitrite</name>
    <dbReference type="NCBI Taxonomy" id="1232801"/>
    <lineage>
        <taxon>Eukaryota</taxon>
        <taxon>Metazoa</taxon>
        <taxon>Ecdysozoa</taxon>
        <taxon>Arthropoda</taxon>
        <taxon>Crustacea</taxon>
        <taxon>Multicrustacea</taxon>
        <taxon>Cirripedia</taxon>
        <taxon>Thoracica</taxon>
        <taxon>Thoracicalcarea</taxon>
        <taxon>Balanomorpha</taxon>
        <taxon>Balanoidea</taxon>
        <taxon>Balanidae</taxon>
        <taxon>Amphibalaninae</taxon>
        <taxon>Amphibalanus</taxon>
    </lineage>
</organism>
<dbReference type="GO" id="GO:0060271">
    <property type="term" value="P:cilium assembly"/>
    <property type="evidence" value="ECO:0007669"/>
    <property type="project" value="UniProtKB-UniRule"/>
</dbReference>
<dbReference type="EMBL" id="VIIS01000371">
    <property type="protein sequence ID" value="KAF0309821.1"/>
    <property type="molecule type" value="Genomic_DNA"/>
</dbReference>
<comment type="caution">
    <text evidence="12">The sequence shown here is derived from an EMBL/GenBank/DDBJ whole genome shotgun (WGS) entry which is preliminary data.</text>
</comment>
<evidence type="ECO:0000256" key="7">
    <source>
        <dbReference type="ARBA" id="ARBA00023212"/>
    </source>
</evidence>
<dbReference type="GO" id="GO:0005930">
    <property type="term" value="C:axoneme"/>
    <property type="evidence" value="ECO:0007669"/>
    <property type="project" value="UniProtKB-SubCell"/>
</dbReference>
<name>A0A6A4X614_AMPAM</name>
<evidence type="ECO:0000256" key="9">
    <source>
        <dbReference type="ARBA" id="ARBA00045224"/>
    </source>
</evidence>
<keyword evidence="3" id="KW-0963">Cytoplasm</keyword>
<dbReference type="InterPro" id="IPR000435">
    <property type="entry name" value="Tektins"/>
</dbReference>
<dbReference type="GO" id="GO:0060294">
    <property type="term" value="P:cilium movement involved in cell motility"/>
    <property type="evidence" value="ECO:0007669"/>
    <property type="project" value="UniProtKB-UniRule"/>
</dbReference>
<protein>
    <recommendedName>
        <fullName evidence="10">Tektin</fullName>
    </recommendedName>
</protein>
<evidence type="ECO:0000256" key="10">
    <source>
        <dbReference type="RuleBase" id="RU367040"/>
    </source>
</evidence>
<dbReference type="Proteomes" id="UP000440578">
    <property type="component" value="Unassembled WGS sequence"/>
</dbReference>
<keyword evidence="4 10" id="KW-0282">Flagellum</keyword>
<comment type="similarity">
    <text evidence="2 10">Belongs to the tektin family.</text>
</comment>
<evidence type="ECO:0000256" key="3">
    <source>
        <dbReference type="ARBA" id="ARBA00022490"/>
    </source>
</evidence>
<keyword evidence="13" id="KW-1185">Reference proteome</keyword>
<dbReference type="AlphaFoldDB" id="A0A6A4X614"/>
<evidence type="ECO:0000256" key="11">
    <source>
        <dbReference type="SAM" id="Coils"/>
    </source>
</evidence>
<dbReference type="EMBL" id="VIIS01000371">
    <property type="protein sequence ID" value="KAF0309822.1"/>
    <property type="molecule type" value="Genomic_DNA"/>
</dbReference>
<keyword evidence="8 10" id="KW-0966">Cell projection</keyword>
<comment type="function">
    <text evidence="9">Microtubule inner protein (MIP) part of the dynein-decorated doublet microtubules (DMTs) in cilia and flagellar axoneme. Forms filamentous polymers in the walls of ciliary and flagellar microtubules.</text>
</comment>
<dbReference type="GO" id="GO:0005634">
    <property type="term" value="C:nucleus"/>
    <property type="evidence" value="ECO:0007669"/>
    <property type="project" value="TreeGrafter"/>
</dbReference>
<dbReference type="GO" id="GO:0015630">
    <property type="term" value="C:microtubule cytoskeleton"/>
    <property type="evidence" value="ECO:0007669"/>
    <property type="project" value="UniProtKB-UniRule"/>
</dbReference>
<reference evidence="12 13" key="1">
    <citation type="submission" date="2019-07" db="EMBL/GenBank/DDBJ databases">
        <title>Draft genome assembly of a fouling barnacle, Amphibalanus amphitrite (Darwin, 1854): The first reference genome for Thecostraca.</title>
        <authorList>
            <person name="Kim W."/>
        </authorList>
    </citation>
    <scope>NUCLEOTIDE SEQUENCE [LARGE SCALE GENOMIC DNA]</scope>
    <source>
        <strain evidence="12">SNU_AA5</strain>
        <tissue evidence="12">Soma without cirri and trophi</tissue>
    </source>
</reference>
<proteinExistence type="inferred from homology"/>
<dbReference type="PANTHER" id="PTHR19960:SF25">
    <property type="entry name" value="TEKTIN-1"/>
    <property type="match status" value="1"/>
</dbReference>
<sequence length="402" mass="46585">MPRTVARPPRFTPQEWTLANNIKFHNAEANSNTAESLMAECNRLRDEIVVRTKQSQDEADKRLDQRVEQLEYWKSELDGKLAEVKQRIDTMDVTLVRVMKAECDLQDPLQRAKDCLEMRERRLGVDRVHDDPERQLIKEVEVMEGALEMLCRSREQAKEQLRRLRKAKYQLERDIERKQAALDIDRSMRDLSLQSAGMELVAGDVNIDTDGLTVDSWLENAADLLAFATREVDIARTLQSSLEAMLKQAECDVRNQVERTNRALDTRVQQTRTAKQTLEDKLSMVREHIAAVERTIGELDLAVRNLRTPLAKAQTRLRGRTERPCPELTNDRAQRQLVIEVKEIQTNADRLRRELASAQAQLRNLDRERLILEEDIDVKTNTLHICEGQCQVHRQAVIIQHF</sequence>
<dbReference type="PANTHER" id="PTHR19960">
    <property type="entry name" value="TEKTIN"/>
    <property type="match status" value="1"/>
</dbReference>
<gene>
    <name evidence="12" type="primary">TEKT1_1</name>
    <name evidence="12" type="ORF">FJT64_019078</name>
</gene>
<dbReference type="OrthoDB" id="10054259at2759"/>
<evidence type="ECO:0000313" key="12">
    <source>
        <dbReference type="EMBL" id="KAF0309821.1"/>
    </source>
</evidence>
<keyword evidence="6 10" id="KW-0969">Cilium</keyword>
<keyword evidence="5 11" id="KW-0175">Coiled coil</keyword>
<evidence type="ECO:0000256" key="5">
    <source>
        <dbReference type="ARBA" id="ARBA00023054"/>
    </source>
</evidence>
<evidence type="ECO:0000256" key="4">
    <source>
        <dbReference type="ARBA" id="ARBA00022846"/>
    </source>
</evidence>
<feature type="coiled-coil region" evidence="11">
    <location>
        <begin position="261"/>
        <end position="295"/>
    </location>
</feature>
<comment type="subcellular location">
    <subcellularLocation>
        <location evidence="10">Cytoplasm</location>
        <location evidence="10">Cytoskeleton</location>
        <location evidence="10">Cilium axoneme</location>
    </subcellularLocation>
    <subcellularLocation>
        <location evidence="1">Cytoplasm</location>
        <location evidence="1">Cytoskeleton</location>
        <location evidence="1">Flagellum axoneme</location>
    </subcellularLocation>
</comment>
<feature type="coiled-coil region" evidence="11">
    <location>
        <begin position="334"/>
        <end position="375"/>
    </location>
</feature>
<feature type="coiled-coil region" evidence="11">
    <location>
        <begin position="147"/>
        <end position="181"/>
    </location>
</feature>
<evidence type="ECO:0000256" key="8">
    <source>
        <dbReference type="ARBA" id="ARBA00023273"/>
    </source>
</evidence>
<accession>A0A6A4X614</accession>
<evidence type="ECO:0000256" key="1">
    <source>
        <dbReference type="ARBA" id="ARBA00004611"/>
    </source>
</evidence>
<keyword evidence="7" id="KW-0206">Cytoskeleton</keyword>
<dbReference type="InterPro" id="IPR048256">
    <property type="entry name" value="Tektin-like"/>
</dbReference>